<dbReference type="GO" id="GO:1901137">
    <property type="term" value="P:carbohydrate derivative biosynthetic process"/>
    <property type="evidence" value="ECO:0007669"/>
    <property type="project" value="UniProtKB-ARBA"/>
</dbReference>
<dbReference type="InterPro" id="IPR050194">
    <property type="entry name" value="Glycosyltransferase_grp1"/>
</dbReference>
<name>A0A6L9SST8_9BIFI</name>
<reference evidence="5 6" key="1">
    <citation type="submission" date="2019-10" db="EMBL/GenBank/DDBJ databases">
        <title>Bifidobacterium from non-human primates.</title>
        <authorList>
            <person name="Modesto M."/>
        </authorList>
    </citation>
    <scope>NUCLEOTIDE SEQUENCE [LARGE SCALE GENOMIC DNA]</scope>
    <source>
        <strain evidence="5 6">SMA15</strain>
    </source>
</reference>
<dbReference type="RefSeq" id="WP_163196844.1">
    <property type="nucleotide sequence ID" value="NZ_WHZV01000003.1"/>
</dbReference>
<dbReference type="InterPro" id="IPR028098">
    <property type="entry name" value="Glyco_trans_4-like_N"/>
</dbReference>
<dbReference type="SUPFAM" id="SSF53756">
    <property type="entry name" value="UDP-Glycosyltransferase/glycogen phosphorylase"/>
    <property type="match status" value="1"/>
</dbReference>
<dbReference type="AlphaFoldDB" id="A0A6L9SST8"/>
<accession>A0A6L9SST8</accession>
<dbReference type="Proteomes" id="UP000483293">
    <property type="component" value="Unassembled WGS sequence"/>
</dbReference>
<comment type="caution">
    <text evidence="5">The sequence shown here is derived from an EMBL/GenBank/DDBJ whole genome shotgun (WGS) entry which is preliminary data.</text>
</comment>
<dbReference type="PANTHER" id="PTHR45947:SF3">
    <property type="entry name" value="SULFOQUINOVOSYL TRANSFERASE SQD2"/>
    <property type="match status" value="1"/>
</dbReference>
<feature type="domain" description="Glycosyltransferase subfamily 4-like N-terminal" evidence="4">
    <location>
        <begin position="13"/>
        <end position="166"/>
    </location>
</feature>
<gene>
    <name evidence="5" type="ORF">GFD21_05005</name>
</gene>
<protein>
    <submittedName>
        <fullName evidence="5">Glycosyltransferase</fullName>
    </submittedName>
</protein>
<evidence type="ECO:0000313" key="6">
    <source>
        <dbReference type="Proteomes" id="UP000483293"/>
    </source>
</evidence>
<keyword evidence="6" id="KW-1185">Reference proteome</keyword>
<evidence type="ECO:0000313" key="5">
    <source>
        <dbReference type="EMBL" id="NEG55139.1"/>
    </source>
</evidence>
<organism evidence="5 6">
    <name type="scientific">Bifidobacterium platyrrhinorum</name>
    <dbReference type="NCBI Taxonomy" id="2661628"/>
    <lineage>
        <taxon>Bacteria</taxon>
        <taxon>Bacillati</taxon>
        <taxon>Actinomycetota</taxon>
        <taxon>Actinomycetes</taxon>
        <taxon>Bifidobacteriales</taxon>
        <taxon>Bifidobacteriaceae</taxon>
        <taxon>Bifidobacterium</taxon>
    </lineage>
</organism>
<dbReference type="Pfam" id="PF13439">
    <property type="entry name" value="Glyco_transf_4"/>
    <property type="match status" value="1"/>
</dbReference>
<proteinExistence type="predicted"/>
<feature type="domain" description="Glycosyl transferase family 1" evidence="3">
    <location>
        <begin position="185"/>
        <end position="310"/>
    </location>
</feature>
<dbReference type="Gene3D" id="3.40.50.2000">
    <property type="entry name" value="Glycogen Phosphorylase B"/>
    <property type="match status" value="2"/>
</dbReference>
<dbReference type="InterPro" id="IPR001296">
    <property type="entry name" value="Glyco_trans_1"/>
</dbReference>
<evidence type="ECO:0000256" key="1">
    <source>
        <dbReference type="ARBA" id="ARBA00022676"/>
    </source>
</evidence>
<dbReference type="PANTHER" id="PTHR45947">
    <property type="entry name" value="SULFOQUINOVOSYL TRANSFERASE SQD2"/>
    <property type="match status" value="1"/>
</dbReference>
<dbReference type="EMBL" id="WHZV01000003">
    <property type="protein sequence ID" value="NEG55139.1"/>
    <property type="molecule type" value="Genomic_DNA"/>
</dbReference>
<dbReference type="Pfam" id="PF00534">
    <property type="entry name" value="Glycos_transf_1"/>
    <property type="match status" value="1"/>
</dbReference>
<keyword evidence="1" id="KW-0328">Glycosyltransferase</keyword>
<evidence type="ECO:0000256" key="2">
    <source>
        <dbReference type="ARBA" id="ARBA00022679"/>
    </source>
</evidence>
<evidence type="ECO:0000259" key="3">
    <source>
        <dbReference type="Pfam" id="PF00534"/>
    </source>
</evidence>
<sequence>MKVALLVPLPPPMGGIGTWALRLKEVMPKECEVVFVDEGLIGGREFFGENSKKNLFDEVKRCLRIWRDLKRTLKDPDVTVVHSNIPAVPGGMLRELVCAHIAHSRKRKFVIHYHSTVSSSVSSRLSEFLLRRLSDAADEIIVLNEKSREFVAARSKTPIRLIPNFVSGSELDEHITVRSAITNALYVGGVCEEKGIYDYLNIARRFPDITFTAIGKIEEGVTAAAPSNVVLTGPQSHDAVHAALMNTDVFFFLSHYVHEGFSVALTEAMAAGLPCVVTDWAANKDMIGSEGGVVVNVGDTDAAAAGLERMRPMQVREAMSRRNIEAVRSAYSQDKVIPQYLAVYRDVLEGGIGPRR</sequence>
<dbReference type="GO" id="GO:0016757">
    <property type="term" value="F:glycosyltransferase activity"/>
    <property type="evidence" value="ECO:0007669"/>
    <property type="project" value="UniProtKB-KW"/>
</dbReference>
<keyword evidence="2 5" id="KW-0808">Transferase</keyword>
<evidence type="ECO:0000259" key="4">
    <source>
        <dbReference type="Pfam" id="PF13439"/>
    </source>
</evidence>
<dbReference type="CDD" id="cd03801">
    <property type="entry name" value="GT4_PimA-like"/>
    <property type="match status" value="1"/>
</dbReference>